<dbReference type="InterPro" id="IPR036322">
    <property type="entry name" value="WD40_repeat_dom_sf"/>
</dbReference>
<dbReference type="Pfam" id="PF00520">
    <property type="entry name" value="Ion_trans"/>
    <property type="match status" value="1"/>
</dbReference>
<dbReference type="GO" id="GO:0005886">
    <property type="term" value="C:plasma membrane"/>
    <property type="evidence" value="ECO:0007669"/>
    <property type="project" value="TreeGrafter"/>
</dbReference>
<dbReference type="VEuPathDB" id="FungiDB:RhiirA1_438775"/>
<organism evidence="8 9">
    <name type="scientific">Rhizophagus irregularis</name>
    <dbReference type="NCBI Taxonomy" id="588596"/>
    <lineage>
        <taxon>Eukaryota</taxon>
        <taxon>Fungi</taxon>
        <taxon>Fungi incertae sedis</taxon>
        <taxon>Mucoromycota</taxon>
        <taxon>Glomeromycotina</taxon>
        <taxon>Glomeromycetes</taxon>
        <taxon>Glomerales</taxon>
        <taxon>Glomeraceae</taxon>
        <taxon>Rhizophagus</taxon>
    </lineage>
</organism>
<comment type="caution">
    <text evidence="8">The sequence shown here is derived from an EMBL/GenBank/DDBJ whole genome shotgun (WGS) entry which is preliminary data.</text>
</comment>
<dbReference type="GO" id="GO:0098703">
    <property type="term" value="P:calcium ion import across plasma membrane"/>
    <property type="evidence" value="ECO:0007669"/>
    <property type="project" value="TreeGrafter"/>
</dbReference>
<gene>
    <name evidence="8" type="ORF">RhiirC2_778422</name>
</gene>
<dbReference type="InterPro" id="IPR005821">
    <property type="entry name" value="Ion_trans_dom"/>
</dbReference>
<dbReference type="PANTHER" id="PTHR10582">
    <property type="entry name" value="TRANSIENT RECEPTOR POTENTIAL ION CHANNEL PROTEIN"/>
    <property type="match status" value="1"/>
</dbReference>
<dbReference type="AlphaFoldDB" id="A0A2N1NBY7"/>
<dbReference type="Proteomes" id="UP000233469">
    <property type="component" value="Unassembled WGS sequence"/>
</dbReference>
<proteinExistence type="predicted"/>
<dbReference type="Gene3D" id="2.130.10.10">
    <property type="entry name" value="YVTN repeat-like/Quinoprotein amine dehydrogenase"/>
    <property type="match status" value="1"/>
</dbReference>
<evidence type="ECO:0000256" key="3">
    <source>
        <dbReference type="ARBA" id="ARBA00022737"/>
    </source>
</evidence>
<feature type="domain" description="Ion transport" evidence="7">
    <location>
        <begin position="813"/>
        <end position="1081"/>
    </location>
</feature>
<dbReference type="InterPro" id="IPR015943">
    <property type="entry name" value="WD40/YVTN_repeat-like_dom_sf"/>
</dbReference>
<feature type="transmembrane region" description="Helical" evidence="6">
    <location>
        <begin position="721"/>
        <end position="739"/>
    </location>
</feature>
<feature type="transmembrane region" description="Helical" evidence="6">
    <location>
        <begin position="917"/>
        <end position="935"/>
    </location>
</feature>
<sequence>MNEIFVEINDKNEINKNDIDTDIDNNKIDDITKIEVSPNGKYIVTYSKKNRSIVGWNVNDIDEGQLEPEINHRHIVHNYYNVNIHISVSNDKKIAYIYDDILKIIDMNNNQEIKLNFTQLCKNYHYCTFNLKDEFILCGDVIIAAGGDFSRQKIIWIYSTQTKNNKWECKKIYKLPKNFELISISKYDHLYLFSNNYIYLWNIFTEKNMRIFINEKMNMAEIKKYIGISSSEKFMCLRIRDKIIIYSIELEIPIVSLNDGIQLYNFINNDDNTYLYLLLFPLLSSEIWNLTMKYCWKEYSSHLQNNELLQSENQYKNIPIPPFLFDINCAFGTLNGCVWKFKLEETILKMNLPLSESNNEILEGLDSTKYDDVKKINKETYEHLNIHLFDSYMGSIHEFFKEIISEYDQRNVVKGKKEIIKGSIKWEIENPTGELKLQVFNNINANDEWNLVCTRTDKSISLYGKKLLSTNYILLLTEIGISIYHFNGSNISLAYFYYMNLSNLYINKNKEYDVNDKDDKHKLVKKLQYYYKKVFSKSTLPLPNYNSFKLTLSDDWVSYIKSNKSSLLKYGTELLSFAVKEHNLELIDDIYNKCMIYFEEENNKMPLSIITSTIPLFNEYYPEYISKYSLETIMIIDSTSYSKDYQNKNSHLCSFQCLQIFNITRSILWTKYNVLMDNYNIIITWILIAIQPLMILLTLPIAPIVFVTFYIFLRYHIINDFFFYNGGLFTSFYFFYIFYEIPKYISTPTTPTITFMIPYIKFVNYPQDYNWLWEFIKPQSSPFVKTISRDIYKTWNGEALINFKWNTYGKYYYVIIWILFMVLLGCFTSAATIPQQYISDNTQKQLLIASIILGFIHLSFEVRQIIYNPIKWIRDLWNIFDIIAYLFSIYTSIYWLQTNERNAWLLSFSCLFLDLKFLLFFRVFESFGVYFAIIISVGKQIISFLVVLLIIVISFAHAFFILLSPEPDFSFEKHTNSNDPNNPWNLSPTYSKVLDDGTTDSNPYIIQQPDENTNMFIDYKTALFAMYLFLTGDSSALSNWSYLKNPPLTILVFLFSLLIVVYLMNLFIGLLNNAIEKDNNRVSYLIQKAEVLAEIELFYLLPHQRRWEAWFPEVMYYYANVDKTREEVKRLIKDGQWDTNKFSEMKKDLFNKLNIKNNPADEIDMRVLLEKIENIEKKL</sequence>
<name>A0A2N1NBY7_9GLOM</name>
<evidence type="ECO:0000313" key="8">
    <source>
        <dbReference type="EMBL" id="PKK71423.1"/>
    </source>
</evidence>
<protein>
    <recommendedName>
        <fullName evidence="7">Ion transport domain-containing protein</fullName>
    </recommendedName>
</protein>
<accession>A0A2N1NBY7</accession>
<dbReference type="VEuPathDB" id="FungiDB:FUN_004297"/>
<comment type="subcellular location">
    <subcellularLocation>
        <location evidence="1">Membrane</location>
        <topology evidence="1">Multi-pass membrane protein</topology>
    </subcellularLocation>
</comment>
<evidence type="ECO:0000256" key="2">
    <source>
        <dbReference type="ARBA" id="ARBA00022692"/>
    </source>
</evidence>
<keyword evidence="5 6" id="KW-0472">Membrane</keyword>
<evidence type="ECO:0000256" key="6">
    <source>
        <dbReference type="SAM" id="Phobius"/>
    </source>
</evidence>
<evidence type="ECO:0000256" key="1">
    <source>
        <dbReference type="ARBA" id="ARBA00004141"/>
    </source>
</evidence>
<reference evidence="8 9" key="1">
    <citation type="submission" date="2016-04" db="EMBL/GenBank/DDBJ databases">
        <title>Genome analyses suggest a sexual origin of heterokaryosis in a supposedly ancient asexual fungus.</title>
        <authorList>
            <person name="Ropars J."/>
            <person name="Sedzielewska K."/>
            <person name="Noel J."/>
            <person name="Charron P."/>
            <person name="Farinelli L."/>
            <person name="Marton T."/>
            <person name="Kruger M."/>
            <person name="Pelin A."/>
            <person name="Brachmann A."/>
            <person name="Corradi N."/>
        </authorList>
    </citation>
    <scope>NUCLEOTIDE SEQUENCE [LARGE SCALE GENOMIC DNA]</scope>
    <source>
        <strain evidence="8 9">C2</strain>
    </source>
</reference>
<evidence type="ECO:0000256" key="5">
    <source>
        <dbReference type="ARBA" id="ARBA00023136"/>
    </source>
</evidence>
<evidence type="ECO:0000259" key="7">
    <source>
        <dbReference type="Pfam" id="PF00520"/>
    </source>
</evidence>
<dbReference type="PANTHER" id="PTHR10582:SF2">
    <property type="entry name" value="INACTIVE"/>
    <property type="match status" value="1"/>
</dbReference>
<feature type="transmembrane region" description="Helical" evidence="6">
    <location>
        <begin position="811"/>
        <end position="834"/>
    </location>
</feature>
<dbReference type="InterPro" id="IPR024862">
    <property type="entry name" value="TRPV"/>
</dbReference>
<dbReference type="EMBL" id="LLXL01000520">
    <property type="protein sequence ID" value="PKK71423.1"/>
    <property type="molecule type" value="Genomic_DNA"/>
</dbReference>
<dbReference type="SUPFAM" id="SSF50978">
    <property type="entry name" value="WD40 repeat-like"/>
    <property type="match status" value="1"/>
</dbReference>
<evidence type="ECO:0000313" key="9">
    <source>
        <dbReference type="Proteomes" id="UP000233469"/>
    </source>
</evidence>
<feature type="transmembrane region" description="Helical" evidence="6">
    <location>
        <begin position="878"/>
        <end position="896"/>
    </location>
</feature>
<keyword evidence="2 6" id="KW-0812">Transmembrane</keyword>
<dbReference type="VEuPathDB" id="FungiDB:RhiirFUN_006482"/>
<feature type="transmembrane region" description="Helical" evidence="6">
    <location>
        <begin position="941"/>
        <end position="963"/>
    </location>
</feature>
<dbReference type="GO" id="GO:0005216">
    <property type="term" value="F:monoatomic ion channel activity"/>
    <property type="evidence" value="ECO:0007669"/>
    <property type="project" value="InterPro"/>
</dbReference>
<reference evidence="8 9" key="2">
    <citation type="submission" date="2017-10" db="EMBL/GenBank/DDBJ databases">
        <title>Extensive intraspecific genome diversity in a model arbuscular mycorrhizal fungus.</title>
        <authorList>
            <person name="Chen E.C.H."/>
            <person name="Morin E."/>
            <person name="Baudet D."/>
            <person name="Noel J."/>
            <person name="Ndikumana S."/>
            <person name="Charron P."/>
            <person name="St-Onge C."/>
            <person name="Giorgi J."/>
            <person name="Grigoriev I.V."/>
            <person name="Roux C."/>
            <person name="Martin F.M."/>
            <person name="Corradi N."/>
        </authorList>
    </citation>
    <scope>NUCLEOTIDE SEQUENCE [LARGE SCALE GENOMIC DNA]</scope>
    <source>
        <strain evidence="8 9">C2</strain>
    </source>
</reference>
<feature type="transmembrane region" description="Helical" evidence="6">
    <location>
        <begin position="1048"/>
        <end position="1071"/>
    </location>
</feature>
<dbReference type="SUPFAM" id="SSF81324">
    <property type="entry name" value="Voltage-gated potassium channels"/>
    <property type="match status" value="1"/>
</dbReference>
<keyword evidence="3" id="KW-0677">Repeat</keyword>
<evidence type="ECO:0000256" key="4">
    <source>
        <dbReference type="ARBA" id="ARBA00022989"/>
    </source>
</evidence>
<feature type="transmembrane region" description="Helical" evidence="6">
    <location>
        <begin position="682"/>
        <end position="712"/>
    </location>
</feature>
<feature type="transmembrane region" description="Helical" evidence="6">
    <location>
        <begin position="846"/>
        <end position="866"/>
    </location>
</feature>
<dbReference type="VEuPathDB" id="FungiDB:FUN_016135"/>
<keyword evidence="4 6" id="KW-1133">Transmembrane helix</keyword>